<evidence type="ECO:0000256" key="1">
    <source>
        <dbReference type="SAM" id="Phobius"/>
    </source>
</evidence>
<feature type="transmembrane region" description="Helical" evidence="1">
    <location>
        <begin position="88"/>
        <end position="113"/>
    </location>
</feature>
<keyword evidence="4" id="KW-1185">Reference proteome</keyword>
<dbReference type="Gene3D" id="2.40.50.1020">
    <property type="entry name" value="LytTr DNA-binding domain"/>
    <property type="match status" value="1"/>
</dbReference>
<dbReference type="PROSITE" id="PS50930">
    <property type="entry name" value="HTH_LYTTR"/>
    <property type="match status" value="1"/>
</dbReference>
<reference evidence="3 4" key="1">
    <citation type="submission" date="2018-06" db="EMBL/GenBank/DDBJ databases">
        <title>Genomic Encyclopedia of Archaeal and Bacterial Type Strains, Phase II (KMG-II): from individual species to whole genera.</title>
        <authorList>
            <person name="Goeker M."/>
        </authorList>
    </citation>
    <scope>NUCLEOTIDE SEQUENCE [LARGE SCALE GENOMIC DNA]</scope>
    <source>
        <strain evidence="3 4">DSM 23857</strain>
    </source>
</reference>
<dbReference type="GO" id="GO:0000156">
    <property type="term" value="F:phosphorelay response regulator activity"/>
    <property type="evidence" value="ECO:0007669"/>
    <property type="project" value="InterPro"/>
</dbReference>
<dbReference type="Pfam" id="PF04397">
    <property type="entry name" value="LytTR"/>
    <property type="match status" value="1"/>
</dbReference>
<organism evidence="3 4">
    <name type="scientific">Chitinophaga skermanii</name>
    <dbReference type="NCBI Taxonomy" id="331697"/>
    <lineage>
        <taxon>Bacteria</taxon>
        <taxon>Pseudomonadati</taxon>
        <taxon>Bacteroidota</taxon>
        <taxon>Chitinophagia</taxon>
        <taxon>Chitinophagales</taxon>
        <taxon>Chitinophagaceae</taxon>
        <taxon>Chitinophaga</taxon>
    </lineage>
</organism>
<dbReference type="SMART" id="SM00850">
    <property type="entry name" value="LytTR"/>
    <property type="match status" value="1"/>
</dbReference>
<dbReference type="InterPro" id="IPR007492">
    <property type="entry name" value="LytTR_DNA-bd_dom"/>
</dbReference>
<dbReference type="GO" id="GO:0003677">
    <property type="term" value="F:DNA binding"/>
    <property type="evidence" value="ECO:0007669"/>
    <property type="project" value="UniProtKB-KW"/>
</dbReference>
<keyword evidence="3" id="KW-0238">DNA-binding</keyword>
<evidence type="ECO:0000313" key="3">
    <source>
        <dbReference type="EMBL" id="RAJ05200.1"/>
    </source>
</evidence>
<feature type="transmembrane region" description="Helical" evidence="1">
    <location>
        <begin position="32"/>
        <end position="49"/>
    </location>
</feature>
<protein>
    <submittedName>
        <fullName evidence="3">LytTr DNA-binding domain-containing protein</fullName>
    </submittedName>
</protein>
<feature type="domain" description="HTH LytTR-type" evidence="2">
    <location>
        <begin position="132"/>
        <end position="236"/>
    </location>
</feature>
<keyword evidence="1" id="KW-1133">Transmembrane helix</keyword>
<accession>A0A327QLL4</accession>
<feature type="transmembrane region" description="Helical" evidence="1">
    <location>
        <begin position="61"/>
        <end position="82"/>
    </location>
</feature>
<dbReference type="InterPro" id="IPR046947">
    <property type="entry name" value="LytR-like"/>
</dbReference>
<dbReference type="EMBL" id="QLLL01000004">
    <property type="protein sequence ID" value="RAJ05200.1"/>
    <property type="molecule type" value="Genomic_DNA"/>
</dbReference>
<evidence type="ECO:0000313" key="4">
    <source>
        <dbReference type="Proteomes" id="UP000249547"/>
    </source>
</evidence>
<name>A0A327QLL4_9BACT</name>
<comment type="caution">
    <text evidence="3">The sequence shown here is derived from an EMBL/GenBank/DDBJ whole genome shotgun (WGS) entry which is preliminary data.</text>
</comment>
<proteinExistence type="predicted"/>
<gene>
    <name evidence="3" type="ORF">LX64_02354</name>
</gene>
<keyword evidence="1" id="KW-0472">Membrane</keyword>
<dbReference type="OrthoDB" id="2962330at2"/>
<dbReference type="Proteomes" id="UP000249547">
    <property type="component" value="Unassembled WGS sequence"/>
</dbReference>
<keyword evidence="1" id="KW-0812">Transmembrane</keyword>
<dbReference type="PANTHER" id="PTHR37299:SF1">
    <property type="entry name" value="STAGE 0 SPORULATION PROTEIN A HOMOLOG"/>
    <property type="match status" value="1"/>
</dbReference>
<dbReference type="AlphaFoldDB" id="A0A327QLL4"/>
<dbReference type="PANTHER" id="PTHR37299">
    <property type="entry name" value="TRANSCRIPTIONAL REGULATOR-RELATED"/>
    <property type="match status" value="1"/>
</dbReference>
<dbReference type="RefSeq" id="WP_158538601.1">
    <property type="nucleotide sequence ID" value="NZ_QLLL01000004.1"/>
</dbReference>
<sequence length="237" mass="27289">MAMILPAAAVITIVLDIWHAYFNRYPFYVEESVLFASIWVLFVPGWWLVKRWRLTWRFIPLLAAGHLLLYACLVWSVSACFLDHRYDVWGTIAYAVPTYALLLLLLYGVPFLLERGEAVEIIPIAPVPIDTITIQQGGTYIPLPVKDITYIESAKPYIRLHVQGRAYLHNTSLQQMMEVLEVAGFVQVHRSTIVQVKHVVQYVSRLNGDYDVYLQDGTLLRLSRTYVARFKEKMKGV</sequence>
<evidence type="ECO:0000259" key="2">
    <source>
        <dbReference type="PROSITE" id="PS50930"/>
    </source>
</evidence>